<gene>
    <name evidence="2" type="ORF">GCM10007392_10790</name>
</gene>
<dbReference type="EMBL" id="BMXR01000002">
    <property type="protein sequence ID" value="GGX45597.1"/>
    <property type="molecule type" value="Genomic_DNA"/>
</dbReference>
<reference evidence="2" key="2">
    <citation type="submission" date="2020-09" db="EMBL/GenBank/DDBJ databases">
        <authorList>
            <person name="Sun Q."/>
            <person name="Kim S."/>
        </authorList>
    </citation>
    <scope>NUCLEOTIDE SEQUENCE</scope>
    <source>
        <strain evidence="2">KCTC 22169</strain>
    </source>
</reference>
<evidence type="ECO:0000313" key="3">
    <source>
        <dbReference type="Proteomes" id="UP000626148"/>
    </source>
</evidence>
<proteinExistence type="predicted"/>
<keyword evidence="1" id="KW-1133">Transmembrane helix</keyword>
<protein>
    <recommendedName>
        <fullName evidence="4">MSHA biogenesis protein MshP</fullName>
    </recommendedName>
</protein>
<dbReference type="Proteomes" id="UP000626148">
    <property type="component" value="Unassembled WGS sequence"/>
</dbReference>
<keyword evidence="1" id="KW-0472">Membrane</keyword>
<evidence type="ECO:0008006" key="4">
    <source>
        <dbReference type="Google" id="ProtNLM"/>
    </source>
</evidence>
<evidence type="ECO:0000313" key="2">
    <source>
        <dbReference type="EMBL" id="GGX45597.1"/>
    </source>
</evidence>
<reference evidence="2" key="1">
    <citation type="journal article" date="2014" name="Int. J. Syst. Evol. Microbiol.">
        <title>Complete genome sequence of Corynebacterium casei LMG S-19264T (=DSM 44701T), isolated from a smear-ripened cheese.</title>
        <authorList>
            <consortium name="US DOE Joint Genome Institute (JGI-PGF)"/>
            <person name="Walter F."/>
            <person name="Albersmeier A."/>
            <person name="Kalinowski J."/>
            <person name="Ruckert C."/>
        </authorList>
    </citation>
    <scope>NUCLEOTIDE SEQUENCE</scope>
    <source>
        <strain evidence="2">KCTC 22169</strain>
    </source>
</reference>
<dbReference type="AlphaFoldDB" id="A0A918K386"/>
<comment type="caution">
    <text evidence="2">The sequence shown here is derived from an EMBL/GenBank/DDBJ whole genome shotgun (WGS) entry which is preliminary data.</text>
</comment>
<name>A0A918K386_9GAMM</name>
<sequence length="133" mass="13830">MNQPNRQSGVALVAAIFLIVVIGGAVTLLASLAVRNTAQSTQTLLSIRAQSAAQAGLEMAVQQLVESETCGSVTSTLTPAALPGFTVTINCNSADYGRPSQSFTLFSLTATASYGNPTDSDYVWTEINATVEL</sequence>
<accession>A0A918K386</accession>
<feature type="transmembrane region" description="Helical" evidence="1">
    <location>
        <begin position="12"/>
        <end position="34"/>
    </location>
</feature>
<keyword evidence="1" id="KW-0812">Transmembrane</keyword>
<keyword evidence="3" id="KW-1185">Reference proteome</keyword>
<dbReference type="RefSeq" id="WP_189607465.1">
    <property type="nucleotide sequence ID" value="NZ_BMXR01000002.1"/>
</dbReference>
<organism evidence="2 3">
    <name type="scientific">Saccharospirillum salsuginis</name>
    <dbReference type="NCBI Taxonomy" id="418750"/>
    <lineage>
        <taxon>Bacteria</taxon>
        <taxon>Pseudomonadati</taxon>
        <taxon>Pseudomonadota</taxon>
        <taxon>Gammaproteobacteria</taxon>
        <taxon>Oceanospirillales</taxon>
        <taxon>Saccharospirillaceae</taxon>
        <taxon>Saccharospirillum</taxon>
    </lineage>
</organism>
<evidence type="ECO:0000256" key="1">
    <source>
        <dbReference type="SAM" id="Phobius"/>
    </source>
</evidence>